<name>A0AA85JR63_TRIRE</name>
<dbReference type="InterPro" id="IPR006195">
    <property type="entry name" value="aa-tRNA-synth_II"/>
</dbReference>
<dbReference type="PRINTS" id="PR00981">
    <property type="entry name" value="TRNASYNTHSER"/>
</dbReference>
<protein>
    <recommendedName>
        <fullName evidence="2">serine--tRNA ligase</fullName>
        <ecNumber evidence="2">6.1.1.11</ecNumber>
    </recommendedName>
    <alternativeName>
        <fullName evidence="7">Seryl-tRNA synthetase</fullName>
    </alternativeName>
</protein>
<dbReference type="Gene3D" id="3.30.930.10">
    <property type="entry name" value="Bira Bifunctional Protein, Domain 2"/>
    <property type="match status" value="1"/>
</dbReference>
<proteinExistence type="inferred from homology"/>
<dbReference type="WBParaSite" id="TREG1_47790.1">
    <property type="protein sequence ID" value="TREG1_47790.1"/>
    <property type="gene ID" value="TREG1_47790"/>
</dbReference>
<dbReference type="Proteomes" id="UP000050795">
    <property type="component" value="Unassembled WGS sequence"/>
</dbReference>
<keyword evidence="6" id="KW-0030">Aminoacyl-tRNA synthetase</keyword>
<evidence type="ECO:0000313" key="10">
    <source>
        <dbReference type="WBParaSite" id="TREG1_47790.1"/>
    </source>
</evidence>
<evidence type="ECO:0000256" key="6">
    <source>
        <dbReference type="ARBA" id="ARBA00023146"/>
    </source>
</evidence>
<keyword evidence="4" id="KW-0547">Nucleotide-binding</keyword>
<feature type="domain" description="Aminoacyl-transfer RNA synthetases class-II family profile" evidence="8">
    <location>
        <begin position="289"/>
        <end position="439"/>
    </location>
</feature>
<evidence type="ECO:0000256" key="3">
    <source>
        <dbReference type="ARBA" id="ARBA00022598"/>
    </source>
</evidence>
<evidence type="ECO:0000259" key="8">
    <source>
        <dbReference type="PROSITE" id="PS50862"/>
    </source>
</evidence>
<comment type="similarity">
    <text evidence="1">Belongs to the class-II aminoacyl-tRNA synthetase family. Type-1 seryl-tRNA synthetase subfamily.</text>
</comment>
<evidence type="ECO:0000256" key="7">
    <source>
        <dbReference type="ARBA" id="ARBA00031113"/>
    </source>
</evidence>
<keyword evidence="3" id="KW-0436">Ligase</keyword>
<dbReference type="InterPro" id="IPR002314">
    <property type="entry name" value="aa-tRNA-synt_IIb"/>
</dbReference>
<evidence type="ECO:0000256" key="2">
    <source>
        <dbReference type="ARBA" id="ARBA00012840"/>
    </source>
</evidence>
<keyword evidence="9" id="KW-1185">Reference proteome</keyword>
<dbReference type="PROSITE" id="PS50862">
    <property type="entry name" value="AA_TRNA_LIGASE_II"/>
    <property type="match status" value="1"/>
</dbReference>
<dbReference type="AlphaFoldDB" id="A0AA85JR63"/>
<reference evidence="10" key="2">
    <citation type="submission" date="2023-11" db="UniProtKB">
        <authorList>
            <consortium name="WormBaseParasite"/>
        </authorList>
    </citation>
    <scope>IDENTIFICATION</scope>
</reference>
<dbReference type="SUPFAM" id="SSF55681">
    <property type="entry name" value="Class II aaRS and biotin synthetases"/>
    <property type="match status" value="1"/>
</dbReference>
<dbReference type="GO" id="GO:0005524">
    <property type="term" value="F:ATP binding"/>
    <property type="evidence" value="ECO:0007669"/>
    <property type="project" value="UniProtKB-KW"/>
</dbReference>
<dbReference type="GO" id="GO:0006434">
    <property type="term" value="P:seryl-tRNA aminoacylation"/>
    <property type="evidence" value="ECO:0007669"/>
    <property type="project" value="InterPro"/>
</dbReference>
<dbReference type="GO" id="GO:0004828">
    <property type="term" value="F:serine-tRNA ligase activity"/>
    <property type="evidence" value="ECO:0007669"/>
    <property type="project" value="UniProtKB-EC"/>
</dbReference>
<organism evidence="9 10">
    <name type="scientific">Trichobilharzia regenti</name>
    <name type="common">Nasal bird schistosome</name>
    <dbReference type="NCBI Taxonomy" id="157069"/>
    <lineage>
        <taxon>Eukaryota</taxon>
        <taxon>Metazoa</taxon>
        <taxon>Spiralia</taxon>
        <taxon>Lophotrochozoa</taxon>
        <taxon>Platyhelminthes</taxon>
        <taxon>Trematoda</taxon>
        <taxon>Digenea</taxon>
        <taxon>Strigeidida</taxon>
        <taxon>Schistosomatoidea</taxon>
        <taxon>Schistosomatidae</taxon>
        <taxon>Trichobilharzia</taxon>
    </lineage>
</organism>
<dbReference type="Pfam" id="PF00587">
    <property type="entry name" value="tRNA-synt_2b"/>
    <property type="match status" value="1"/>
</dbReference>
<evidence type="ECO:0000313" key="9">
    <source>
        <dbReference type="Proteomes" id="UP000050795"/>
    </source>
</evidence>
<dbReference type="InterPro" id="IPR045864">
    <property type="entry name" value="aa-tRNA-synth_II/BPL/LPL"/>
</dbReference>
<dbReference type="PANTHER" id="PTHR11778">
    <property type="entry name" value="SERYL-TRNA SYNTHETASE"/>
    <property type="match status" value="1"/>
</dbReference>
<accession>A0AA85JR63</accession>
<evidence type="ECO:0000256" key="5">
    <source>
        <dbReference type="ARBA" id="ARBA00022840"/>
    </source>
</evidence>
<sequence length="464" mass="52380">MQSAIFLCRSFPNPRNYYQSVNKFRVLLCCRKCCVQTKAFQPQFDLNLLNDEKFVHNLRANLAARKNNLDVDYMLNVYKYYEKEKSQKLLDELMSLVSQLPNFTHPLTPIGNASKARNIYIHGSKRQENWDLIDVTNIGLAPVQSSGHEINGNSQALSVNPGGHLRVKQTAWGAGQRTYYFGGQLALLESALIAYTLDRLKGEGFGFTSVPDILPEPVITACGFPTQGIRSQVYKITPPLSNLTYCLSGTSEMSLAGFCAGRSFNCPSSKHNESDRSSQISALGLCAVSRCFRKEAPQQEPTLYRVHQFTKVEMFCVTAPVLSISDAMFDRIIKLQICLFADLGLHFRVLEMPSEELGDSACRKVDIEAWMPGDQMYGEISSASNCLDYQSKRLNIRWQTCENQNEFAYTLNGTACAIPRIMKALIETHQTKDRQVVTPDVLKPYMKMKSQYPTLQFKRLTSEK</sequence>
<dbReference type="InterPro" id="IPR002317">
    <property type="entry name" value="Ser-tRNA-ligase_type_1"/>
</dbReference>
<reference evidence="9" key="1">
    <citation type="submission" date="2022-06" db="EMBL/GenBank/DDBJ databases">
        <authorList>
            <person name="Berger JAMES D."/>
            <person name="Berger JAMES D."/>
        </authorList>
    </citation>
    <scope>NUCLEOTIDE SEQUENCE [LARGE SCALE GENOMIC DNA]</scope>
</reference>
<dbReference type="EC" id="6.1.1.11" evidence="2"/>
<evidence type="ECO:0000256" key="1">
    <source>
        <dbReference type="ARBA" id="ARBA00010728"/>
    </source>
</evidence>
<evidence type="ECO:0000256" key="4">
    <source>
        <dbReference type="ARBA" id="ARBA00022741"/>
    </source>
</evidence>
<keyword evidence="5" id="KW-0067">ATP-binding</keyword>